<keyword evidence="3" id="KW-1185">Reference proteome</keyword>
<dbReference type="InterPro" id="IPR038717">
    <property type="entry name" value="Tc1-like_DDE_dom"/>
</dbReference>
<feature type="domain" description="Tc1-like transposase DDE" evidence="1">
    <location>
        <begin position="1"/>
        <end position="54"/>
    </location>
</feature>
<evidence type="ECO:0000259" key="1">
    <source>
        <dbReference type="Pfam" id="PF13358"/>
    </source>
</evidence>
<dbReference type="Pfam" id="PF13358">
    <property type="entry name" value="DDE_3"/>
    <property type="match status" value="1"/>
</dbReference>
<organism evidence="2 3">
    <name type="scientific">Vasconcelosia minhoensis LEGE 07310</name>
    <dbReference type="NCBI Taxonomy" id="915328"/>
    <lineage>
        <taxon>Bacteria</taxon>
        <taxon>Bacillati</taxon>
        <taxon>Cyanobacteriota</taxon>
        <taxon>Cyanophyceae</taxon>
        <taxon>Nodosilineales</taxon>
        <taxon>Cymatolegaceae</taxon>
        <taxon>Vasconcelosia</taxon>
        <taxon>Vasconcelosia minhoensis</taxon>
    </lineage>
</organism>
<protein>
    <submittedName>
        <fullName evidence="2">Transposase</fullName>
    </submittedName>
</protein>
<reference evidence="2" key="1">
    <citation type="submission" date="2020-10" db="EMBL/GenBank/DDBJ databases">
        <authorList>
            <person name="Castelo-Branco R."/>
            <person name="Eusebio N."/>
            <person name="Adriana R."/>
            <person name="Vieira A."/>
            <person name="Brugerolle De Fraissinette N."/>
            <person name="Rezende De Castro R."/>
            <person name="Schneider M.P."/>
            <person name="Vasconcelos V."/>
            <person name="Leao P.N."/>
        </authorList>
    </citation>
    <scope>NUCLEOTIDE SEQUENCE</scope>
    <source>
        <strain evidence="2">LEGE 07310</strain>
    </source>
</reference>
<dbReference type="InterPro" id="IPR036397">
    <property type="entry name" value="RNaseH_sf"/>
</dbReference>
<comment type="caution">
    <text evidence="2">The sequence shown here is derived from an EMBL/GenBank/DDBJ whole genome shotgun (WGS) entry which is preliminary data.</text>
</comment>
<dbReference type="Proteomes" id="UP000636505">
    <property type="component" value="Unassembled WGS sequence"/>
</dbReference>
<dbReference type="AlphaFoldDB" id="A0A8J7DDW3"/>
<dbReference type="GO" id="GO:0003676">
    <property type="term" value="F:nucleic acid binding"/>
    <property type="evidence" value="ECO:0007669"/>
    <property type="project" value="InterPro"/>
</dbReference>
<sequence>MLVVDNSSTHKATEEVNTALEAVGARLMFLPPYSPDFSPIEPFWSKVKNILDTVGVQTYQALKEAIKSAYSQVTLKDIRNWFTKDCYCTSSA</sequence>
<name>A0A8J7DDW3_9CYAN</name>
<evidence type="ECO:0000313" key="2">
    <source>
        <dbReference type="EMBL" id="MBE9080302.1"/>
    </source>
</evidence>
<dbReference type="Gene3D" id="3.30.420.10">
    <property type="entry name" value="Ribonuclease H-like superfamily/Ribonuclease H"/>
    <property type="match status" value="1"/>
</dbReference>
<dbReference type="EMBL" id="JADEXG010000099">
    <property type="protein sequence ID" value="MBE9080302.1"/>
    <property type="molecule type" value="Genomic_DNA"/>
</dbReference>
<dbReference type="RefSeq" id="WP_193912112.1">
    <property type="nucleotide sequence ID" value="NZ_JADEXG010000099.1"/>
</dbReference>
<accession>A0A8J7DDW3</accession>
<gene>
    <name evidence="2" type="ORF">IQ241_23945</name>
</gene>
<evidence type="ECO:0000313" key="3">
    <source>
        <dbReference type="Proteomes" id="UP000636505"/>
    </source>
</evidence>
<proteinExistence type="predicted"/>